<dbReference type="InterPro" id="IPR011042">
    <property type="entry name" value="6-blade_b-propeller_TolB-like"/>
</dbReference>
<proteinExistence type="predicted"/>
<feature type="domain" description="Pyrroloquinoline quinone-dependent pyranose dehydrogenase beta-propeller" evidence="2">
    <location>
        <begin position="35"/>
        <end position="429"/>
    </location>
</feature>
<organism evidence="3 4">
    <name type="scientific">Fonsecaea pedrosoi CBS 271.37</name>
    <dbReference type="NCBI Taxonomy" id="1442368"/>
    <lineage>
        <taxon>Eukaryota</taxon>
        <taxon>Fungi</taxon>
        <taxon>Dikarya</taxon>
        <taxon>Ascomycota</taxon>
        <taxon>Pezizomycotina</taxon>
        <taxon>Eurotiomycetes</taxon>
        <taxon>Chaetothyriomycetidae</taxon>
        <taxon>Chaetothyriales</taxon>
        <taxon>Herpotrichiellaceae</taxon>
        <taxon>Fonsecaea</taxon>
    </lineage>
</organism>
<reference evidence="3 4" key="1">
    <citation type="submission" date="2015-01" db="EMBL/GenBank/DDBJ databases">
        <title>The Genome Sequence of Fonsecaea pedrosoi CBS 271.37.</title>
        <authorList>
            <consortium name="The Broad Institute Genomics Platform"/>
            <person name="Cuomo C."/>
            <person name="de Hoog S."/>
            <person name="Gorbushina A."/>
            <person name="Stielow B."/>
            <person name="Teixiera M."/>
            <person name="Abouelleil A."/>
            <person name="Chapman S.B."/>
            <person name="Priest M."/>
            <person name="Young S.K."/>
            <person name="Wortman J."/>
            <person name="Nusbaum C."/>
            <person name="Birren B."/>
        </authorList>
    </citation>
    <scope>NUCLEOTIDE SEQUENCE [LARGE SCALE GENOMIC DNA]</scope>
    <source>
        <strain evidence="3 4">CBS 271.37</strain>
    </source>
</reference>
<dbReference type="SUPFAM" id="SSF50952">
    <property type="entry name" value="Soluble quinoprotein glucose dehydrogenase"/>
    <property type="match status" value="1"/>
</dbReference>
<gene>
    <name evidence="3" type="ORF">Z517_02039</name>
</gene>
<keyword evidence="1" id="KW-0732">Signal</keyword>
<dbReference type="HOGENOM" id="CLU_039534_1_1_1"/>
<dbReference type="PANTHER" id="PTHR47572">
    <property type="entry name" value="LIPOPROTEIN-RELATED"/>
    <property type="match status" value="1"/>
</dbReference>
<dbReference type="STRING" id="1442368.A0A0D2DY99"/>
<dbReference type="EMBL" id="KN846970">
    <property type="protein sequence ID" value="KIW82796.1"/>
    <property type="molecule type" value="Genomic_DNA"/>
</dbReference>
<dbReference type="VEuPathDB" id="FungiDB:Z517_02039"/>
<dbReference type="OrthoDB" id="507128at2759"/>
<dbReference type="RefSeq" id="XP_013286604.1">
    <property type="nucleotide sequence ID" value="XM_013431150.1"/>
</dbReference>
<evidence type="ECO:0000313" key="4">
    <source>
        <dbReference type="Proteomes" id="UP000053029"/>
    </source>
</evidence>
<dbReference type="GeneID" id="25301529"/>
<dbReference type="InterPro" id="IPR054539">
    <property type="entry name" value="Beta-prop_PDH"/>
</dbReference>
<protein>
    <recommendedName>
        <fullName evidence="2">Pyrroloquinoline quinone-dependent pyranose dehydrogenase beta-propeller domain-containing protein</fullName>
    </recommendedName>
</protein>
<dbReference type="InterPro" id="IPR011041">
    <property type="entry name" value="Quinoprot_gluc/sorb_DH_b-prop"/>
</dbReference>
<feature type="signal peptide" evidence="1">
    <location>
        <begin position="1"/>
        <end position="19"/>
    </location>
</feature>
<accession>A0A0D2DY99</accession>
<dbReference type="Proteomes" id="UP000053029">
    <property type="component" value="Unassembled WGS sequence"/>
</dbReference>
<evidence type="ECO:0000259" key="2">
    <source>
        <dbReference type="Pfam" id="PF22807"/>
    </source>
</evidence>
<sequence length="478" mass="50305">MKTFFGVTVTLLAVPFAIGQSSSTCGPAPSGSIQPSLASGYQMQVVATGLSKPRGILLDNAGNLMVIEQGRGVISVHTLNEDTAGCVSVVNSTDITAALGLNHGIELSTDGQTLYASSSEEVFAWQYSQSSQTVSNRVTLINNMAGTDHTTRTLLLSKSAPDLLLVSRGSTANIDFEASTLESGHSQIRAFNLTNHTGAPYDFSTTGLRLGWGLRNDVGVAEHPISGGIFSVENSADQLSRMGVDVHQDNPAEELNFLGYLNGTEYANQGGNFGYPWCFSAWSVDILPDNGNLTVGSQFAVDASTASNNQNQTDAYCAAQLPASLVFQAHMAPLDIKFNNSGTEAWITFHGSWDRDDPVGYKLSVVAFTSDGQPVDDVTSKTAAVDIFANADNSKCPANCFRPVGMAIDDRGRIFVSSDASGEVYLITKVSEGNATSSTPSGSPSASATPSIAVSNQPSFLLPVVMLLCVSVLSVLII</sequence>
<keyword evidence="4" id="KW-1185">Reference proteome</keyword>
<feature type="chain" id="PRO_5002256242" description="Pyrroloquinoline quinone-dependent pyranose dehydrogenase beta-propeller domain-containing protein" evidence="1">
    <location>
        <begin position="20"/>
        <end position="478"/>
    </location>
</feature>
<evidence type="ECO:0000256" key="1">
    <source>
        <dbReference type="SAM" id="SignalP"/>
    </source>
</evidence>
<name>A0A0D2DY99_9EURO</name>
<dbReference type="InterPro" id="IPR051262">
    <property type="entry name" value="SMP-30/CGR1_Lactonase"/>
</dbReference>
<dbReference type="AlphaFoldDB" id="A0A0D2DY99"/>
<dbReference type="Gene3D" id="2.120.10.30">
    <property type="entry name" value="TolB, C-terminal domain"/>
    <property type="match status" value="1"/>
</dbReference>
<dbReference type="PANTHER" id="PTHR47572:SF4">
    <property type="entry name" value="LACTONASE DRP35"/>
    <property type="match status" value="1"/>
</dbReference>
<dbReference type="Pfam" id="PF22807">
    <property type="entry name" value="TrAA12"/>
    <property type="match status" value="1"/>
</dbReference>
<evidence type="ECO:0000313" key="3">
    <source>
        <dbReference type="EMBL" id="KIW82796.1"/>
    </source>
</evidence>